<name>A0A9X2W471_9SPHN</name>
<dbReference type="Pfam" id="PF00364">
    <property type="entry name" value="Biotin_lipoyl"/>
    <property type="match status" value="1"/>
</dbReference>
<dbReference type="InterPro" id="IPR011053">
    <property type="entry name" value="Single_hybrid_motif"/>
</dbReference>
<dbReference type="PROSITE" id="PS50968">
    <property type="entry name" value="BIOTINYL_LIPOYL"/>
    <property type="match status" value="1"/>
</dbReference>
<keyword evidence="2" id="KW-0092">Biotin</keyword>
<gene>
    <name evidence="4" type="primary">accB</name>
    <name evidence="4" type="ORF">N0B51_10100</name>
</gene>
<dbReference type="GO" id="GO:0009317">
    <property type="term" value="C:acetyl-CoA carboxylase complex"/>
    <property type="evidence" value="ECO:0007669"/>
    <property type="project" value="InterPro"/>
</dbReference>
<evidence type="ECO:0000259" key="3">
    <source>
        <dbReference type="PROSITE" id="PS50968"/>
    </source>
</evidence>
<comment type="function">
    <text evidence="1 2">This protein is a component of the acetyl coenzyme A carboxylase complex; first, biotin carboxylase catalyzes the carboxylation of the carrier protein and then the transcarboxylase transfers the carboxyl group to form malonyl-CoA.</text>
</comment>
<dbReference type="Gene3D" id="2.40.50.100">
    <property type="match status" value="1"/>
</dbReference>
<dbReference type="GO" id="GO:0006633">
    <property type="term" value="P:fatty acid biosynthetic process"/>
    <property type="evidence" value="ECO:0007669"/>
    <property type="project" value="UniProtKB-KW"/>
</dbReference>
<keyword evidence="2" id="KW-0275">Fatty acid biosynthesis</keyword>
<feature type="domain" description="Lipoyl-binding" evidence="3">
    <location>
        <begin position="89"/>
        <end position="165"/>
    </location>
</feature>
<evidence type="ECO:0000256" key="1">
    <source>
        <dbReference type="ARBA" id="ARBA00003761"/>
    </source>
</evidence>
<proteinExistence type="predicted"/>
<keyword evidence="2" id="KW-0444">Lipid biosynthesis</keyword>
<evidence type="ECO:0000313" key="5">
    <source>
        <dbReference type="Proteomes" id="UP001142648"/>
    </source>
</evidence>
<comment type="caution">
    <text evidence="4">The sequence shown here is derived from an EMBL/GenBank/DDBJ whole genome shotgun (WGS) entry which is preliminary data.</text>
</comment>
<dbReference type="EMBL" id="JAOAMV010000004">
    <property type="protein sequence ID" value="MCT2559331.1"/>
    <property type="molecule type" value="Genomic_DNA"/>
</dbReference>
<reference evidence="4" key="1">
    <citation type="submission" date="2022-09" db="EMBL/GenBank/DDBJ databases">
        <title>The genome sequence of Tsuneonella sp. YG55.</title>
        <authorList>
            <person name="Liu Y."/>
        </authorList>
    </citation>
    <scope>NUCLEOTIDE SEQUENCE</scope>
    <source>
        <strain evidence="4">YG55</strain>
    </source>
</reference>
<accession>A0A9X2W471</accession>
<evidence type="ECO:0000256" key="2">
    <source>
        <dbReference type="RuleBase" id="RU364072"/>
    </source>
</evidence>
<dbReference type="InterPro" id="IPR000089">
    <property type="entry name" value="Biotin_lipoyl"/>
</dbReference>
<organism evidence="4 5">
    <name type="scientific">Tsuneonella litorea</name>
    <dbReference type="NCBI Taxonomy" id="2976475"/>
    <lineage>
        <taxon>Bacteria</taxon>
        <taxon>Pseudomonadati</taxon>
        <taxon>Pseudomonadota</taxon>
        <taxon>Alphaproteobacteria</taxon>
        <taxon>Sphingomonadales</taxon>
        <taxon>Erythrobacteraceae</taxon>
        <taxon>Tsuneonella</taxon>
    </lineage>
</organism>
<dbReference type="GO" id="GO:0003989">
    <property type="term" value="F:acetyl-CoA carboxylase activity"/>
    <property type="evidence" value="ECO:0007669"/>
    <property type="project" value="InterPro"/>
</dbReference>
<dbReference type="AlphaFoldDB" id="A0A9X2W471"/>
<dbReference type="CDD" id="cd06850">
    <property type="entry name" value="biotinyl_domain"/>
    <property type="match status" value="1"/>
</dbReference>
<keyword evidence="2" id="KW-0276">Fatty acid metabolism</keyword>
<dbReference type="NCBIfam" id="TIGR00531">
    <property type="entry name" value="BCCP"/>
    <property type="match status" value="1"/>
</dbReference>
<protein>
    <recommendedName>
        <fullName evidence="2">Biotin carboxyl carrier protein of acetyl-CoA carboxylase</fullName>
    </recommendedName>
</protein>
<dbReference type="Proteomes" id="UP001142648">
    <property type="component" value="Unassembled WGS sequence"/>
</dbReference>
<keyword evidence="4" id="KW-0436">Ligase</keyword>
<comment type="pathway">
    <text evidence="2">Lipid metabolism; fatty acid biosynthesis.</text>
</comment>
<keyword evidence="2" id="KW-0443">Lipid metabolism</keyword>
<dbReference type="SUPFAM" id="SSF51230">
    <property type="entry name" value="Single hybrid motif"/>
    <property type="match status" value="1"/>
</dbReference>
<keyword evidence="5" id="KW-1185">Reference proteome</keyword>
<dbReference type="InterPro" id="IPR001249">
    <property type="entry name" value="AcCoA_biotinCC"/>
</dbReference>
<dbReference type="PRINTS" id="PR01071">
    <property type="entry name" value="ACOABIOTINCC"/>
</dbReference>
<sequence>MTNVTPEDVQALIELFDAGDWDELHITLDDFQLHLNKDPAARRAWNGGERTVVDTPAASVATPAPVAVPAASATADATGSADYQVPDGMSVLKAPNLGTFYRSPKPGAAPYVEIGQKVDADSDVCLIEVMKLFTPVKAGVAGTIREILVSDAELVEFDRPLFVIEPDA</sequence>
<dbReference type="RefSeq" id="WP_259962199.1">
    <property type="nucleotide sequence ID" value="NZ_JAOAMV010000004.1"/>
</dbReference>
<evidence type="ECO:0000313" key="4">
    <source>
        <dbReference type="EMBL" id="MCT2559331.1"/>
    </source>
</evidence>